<reference evidence="1" key="1">
    <citation type="submission" date="2019-08" db="EMBL/GenBank/DDBJ databases">
        <authorList>
            <person name="Kucharzyk K."/>
            <person name="Murdoch R.W."/>
            <person name="Higgins S."/>
            <person name="Loffler F."/>
        </authorList>
    </citation>
    <scope>NUCLEOTIDE SEQUENCE</scope>
</reference>
<organism evidence="1">
    <name type="scientific">bioreactor metagenome</name>
    <dbReference type="NCBI Taxonomy" id="1076179"/>
    <lineage>
        <taxon>unclassified sequences</taxon>
        <taxon>metagenomes</taxon>
        <taxon>ecological metagenomes</taxon>
    </lineage>
</organism>
<name>A0A645ISL7_9ZZZZ</name>
<comment type="caution">
    <text evidence="1">The sequence shown here is derived from an EMBL/GenBank/DDBJ whole genome shotgun (WGS) entry which is preliminary data.</text>
</comment>
<dbReference type="EMBL" id="VSSQ01122533">
    <property type="protein sequence ID" value="MPN54371.1"/>
    <property type="molecule type" value="Genomic_DNA"/>
</dbReference>
<dbReference type="AlphaFoldDB" id="A0A645ISL7"/>
<evidence type="ECO:0008006" key="2">
    <source>
        <dbReference type="Google" id="ProtNLM"/>
    </source>
</evidence>
<sequence length="120" mass="12704">MIGSVNKLSAGSTFEIKLPNGVAGIRGTDFEISSTGVLKVISGEVVLAFVNASTGETVTVRLRAGDSYNTGTQIISQIPQADILSLQTTIDQITRVQTADTTTVITVVRDQTKEYVSPTE</sequence>
<protein>
    <recommendedName>
        <fullName evidence="2">FecR protein domain-containing protein</fullName>
    </recommendedName>
</protein>
<gene>
    <name evidence="1" type="ORF">SDC9_202041</name>
</gene>
<proteinExistence type="predicted"/>
<evidence type="ECO:0000313" key="1">
    <source>
        <dbReference type="EMBL" id="MPN54371.1"/>
    </source>
</evidence>
<accession>A0A645ISL7</accession>